<dbReference type="RefSeq" id="WP_150894737.1">
    <property type="nucleotide sequence ID" value="NZ_VYUY01000018.1"/>
</dbReference>
<evidence type="ECO:0000313" key="3">
    <source>
        <dbReference type="EMBL" id="KAA9131216.1"/>
    </source>
</evidence>
<dbReference type="PANTHER" id="PTHR10953">
    <property type="entry name" value="UBIQUITIN-ACTIVATING ENZYME E1"/>
    <property type="match status" value="1"/>
</dbReference>
<organism evidence="3 4">
    <name type="scientific">Microbacterium caowuchunii</name>
    <dbReference type="NCBI Taxonomy" id="2614638"/>
    <lineage>
        <taxon>Bacteria</taxon>
        <taxon>Bacillati</taxon>
        <taxon>Actinomycetota</taxon>
        <taxon>Actinomycetes</taxon>
        <taxon>Micrococcales</taxon>
        <taxon>Microbacteriaceae</taxon>
        <taxon>Microbacterium</taxon>
    </lineage>
</organism>
<dbReference type="GO" id="GO:0008146">
    <property type="term" value="F:sulfotransferase activity"/>
    <property type="evidence" value="ECO:0007669"/>
    <property type="project" value="TreeGrafter"/>
</dbReference>
<dbReference type="Pfam" id="PF00581">
    <property type="entry name" value="Rhodanese"/>
    <property type="match status" value="1"/>
</dbReference>
<proteinExistence type="predicted"/>
<dbReference type="PROSITE" id="PS50206">
    <property type="entry name" value="RHODANESE_3"/>
    <property type="match status" value="1"/>
</dbReference>
<keyword evidence="4" id="KW-1185">Reference proteome</keyword>
<dbReference type="GO" id="GO:0008641">
    <property type="term" value="F:ubiquitin-like modifier activating enzyme activity"/>
    <property type="evidence" value="ECO:0007669"/>
    <property type="project" value="InterPro"/>
</dbReference>
<dbReference type="GO" id="GO:0005829">
    <property type="term" value="C:cytosol"/>
    <property type="evidence" value="ECO:0007669"/>
    <property type="project" value="TreeGrafter"/>
</dbReference>
<dbReference type="Pfam" id="PF00899">
    <property type="entry name" value="ThiF"/>
    <property type="match status" value="1"/>
</dbReference>
<dbReference type="Gene3D" id="3.40.50.720">
    <property type="entry name" value="NAD(P)-binding Rossmann-like Domain"/>
    <property type="match status" value="1"/>
</dbReference>
<dbReference type="CDD" id="cd00158">
    <property type="entry name" value="RHOD"/>
    <property type="match status" value="1"/>
</dbReference>
<feature type="region of interest" description="Disordered" evidence="1">
    <location>
        <begin position="258"/>
        <end position="279"/>
    </location>
</feature>
<name>A0A5N0TBM1_9MICO</name>
<dbReference type="PANTHER" id="PTHR10953:SF102">
    <property type="entry name" value="ADENYLYLTRANSFERASE AND SULFURTRANSFERASE MOCS3"/>
    <property type="match status" value="1"/>
</dbReference>
<dbReference type="GO" id="GO:0004792">
    <property type="term" value="F:thiosulfate-cyanide sulfurtransferase activity"/>
    <property type="evidence" value="ECO:0007669"/>
    <property type="project" value="TreeGrafter"/>
</dbReference>
<dbReference type="InterPro" id="IPR045886">
    <property type="entry name" value="ThiF/MoeB/HesA"/>
</dbReference>
<gene>
    <name evidence="3" type="ORF">F6B40_13070</name>
</gene>
<dbReference type="SUPFAM" id="SSF69572">
    <property type="entry name" value="Activating enzymes of the ubiquitin-like proteins"/>
    <property type="match status" value="1"/>
</dbReference>
<dbReference type="Gene3D" id="3.40.250.10">
    <property type="entry name" value="Rhodanese-like domain"/>
    <property type="match status" value="1"/>
</dbReference>
<evidence type="ECO:0000259" key="2">
    <source>
        <dbReference type="PROSITE" id="PS50206"/>
    </source>
</evidence>
<dbReference type="SUPFAM" id="SSF52821">
    <property type="entry name" value="Rhodanese/Cell cycle control phosphatase"/>
    <property type="match status" value="1"/>
</dbReference>
<dbReference type="GO" id="GO:0016779">
    <property type="term" value="F:nucleotidyltransferase activity"/>
    <property type="evidence" value="ECO:0007669"/>
    <property type="project" value="TreeGrafter"/>
</dbReference>
<comment type="caution">
    <text evidence="3">The sequence shown here is derived from an EMBL/GenBank/DDBJ whole genome shotgun (WGS) entry which is preliminary data.</text>
</comment>
<dbReference type="InterPro" id="IPR035985">
    <property type="entry name" value="Ubiquitin-activating_enz"/>
</dbReference>
<sequence length="370" mass="37569">MPIPPLVEPVAALSPAERVRTARHAALAGFGELAQRRLAASRVAVVGAGGLGSPVVLALAAAGVGELVVIDDDEVEQSNLHRQVMHRHSDLGAAKVDSAVRVAADLAPETVVRAVRERLTPANAQDLLRGAHVVVDGTDTFETRGAVATATESLGVPLVWGTLQEFDAQVTVFWSAPPVGDPIVLSDLYPPDSVGAVPTCAQVGVLGALCLQVGGVLAIETIKLLTGVGEPLLGRVLLIDSLHARQHEIPLHPAHAVGGAAGTSPAAVDEDAPAPPQVTPGELTARVAAGAVLLDVREPAETSLGVIPGSVLRPLGEVLADPAAAGPGPFVVVCQAGIRAQRAAAALQRTGASAAVLTGGIEAWTRRSGE</sequence>
<feature type="domain" description="Rhodanese" evidence="2">
    <location>
        <begin position="287"/>
        <end position="366"/>
    </location>
</feature>
<protein>
    <recommendedName>
        <fullName evidence="2">Rhodanese domain-containing protein</fullName>
    </recommendedName>
</protein>
<accession>A0A5N0TBM1</accession>
<evidence type="ECO:0000313" key="4">
    <source>
        <dbReference type="Proteomes" id="UP000326838"/>
    </source>
</evidence>
<dbReference type="AlphaFoldDB" id="A0A5N0TBM1"/>
<dbReference type="InterPro" id="IPR000594">
    <property type="entry name" value="ThiF_NAD_FAD-bd"/>
</dbReference>
<reference evidence="4" key="1">
    <citation type="submission" date="2019-09" db="EMBL/GenBank/DDBJ databases">
        <title>Mumia zhuanghuii sp. nov. isolated from the intestinal contents of plateau pika (Ochotona curzoniae) in the Qinghai-Tibet plateau of China.</title>
        <authorList>
            <person name="Tian Z."/>
        </authorList>
    </citation>
    <scope>NUCLEOTIDE SEQUENCE [LARGE SCALE GENOMIC DNA]</scope>
    <source>
        <strain evidence="4">L-033</strain>
    </source>
</reference>
<dbReference type="SMART" id="SM00450">
    <property type="entry name" value="RHOD"/>
    <property type="match status" value="1"/>
</dbReference>
<dbReference type="EMBL" id="VYUY01000018">
    <property type="protein sequence ID" value="KAA9131216.1"/>
    <property type="molecule type" value="Genomic_DNA"/>
</dbReference>
<dbReference type="InterPro" id="IPR001763">
    <property type="entry name" value="Rhodanese-like_dom"/>
</dbReference>
<dbReference type="Proteomes" id="UP000326838">
    <property type="component" value="Unassembled WGS sequence"/>
</dbReference>
<dbReference type="InterPro" id="IPR036873">
    <property type="entry name" value="Rhodanese-like_dom_sf"/>
</dbReference>
<evidence type="ECO:0000256" key="1">
    <source>
        <dbReference type="SAM" id="MobiDB-lite"/>
    </source>
</evidence>
<dbReference type="CDD" id="cd00757">
    <property type="entry name" value="ThiF_MoeB_HesA_family"/>
    <property type="match status" value="1"/>
</dbReference>